<protein>
    <submittedName>
        <fullName evidence="1">Uncharacterized protein</fullName>
    </submittedName>
</protein>
<keyword evidence="2" id="KW-1185">Reference proteome</keyword>
<organism evidence="1 2">
    <name type="scientific">Aspergillus tamarii</name>
    <dbReference type="NCBI Taxonomy" id="41984"/>
    <lineage>
        <taxon>Eukaryota</taxon>
        <taxon>Fungi</taxon>
        <taxon>Dikarya</taxon>
        <taxon>Ascomycota</taxon>
        <taxon>Pezizomycotina</taxon>
        <taxon>Eurotiomycetes</taxon>
        <taxon>Eurotiomycetidae</taxon>
        <taxon>Eurotiales</taxon>
        <taxon>Aspergillaceae</taxon>
        <taxon>Aspergillus</taxon>
        <taxon>Aspergillus subgen. Circumdati</taxon>
    </lineage>
</organism>
<name>A0A5N6UME6_ASPTM</name>
<reference evidence="1 2" key="1">
    <citation type="submission" date="2019-04" db="EMBL/GenBank/DDBJ databases">
        <title>Friends and foes A comparative genomics study of 23 Aspergillus species from section Flavi.</title>
        <authorList>
            <consortium name="DOE Joint Genome Institute"/>
            <person name="Kjaerbolling I."/>
            <person name="Vesth T."/>
            <person name="Frisvad J.C."/>
            <person name="Nybo J.L."/>
            <person name="Theobald S."/>
            <person name="Kildgaard S."/>
            <person name="Isbrandt T."/>
            <person name="Kuo A."/>
            <person name="Sato A."/>
            <person name="Lyhne E.K."/>
            <person name="Kogle M.E."/>
            <person name="Wiebenga A."/>
            <person name="Kun R.S."/>
            <person name="Lubbers R.J."/>
            <person name="Makela M.R."/>
            <person name="Barry K."/>
            <person name="Chovatia M."/>
            <person name="Clum A."/>
            <person name="Daum C."/>
            <person name="Haridas S."/>
            <person name="He G."/>
            <person name="LaButti K."/>
            <person name="Lipzen A."/>
            <person name="Mondo S."/>
            <person name="Riley R."/>
            <person name="Salamov A."/>
            <person name="Simmons B.A."/>
            <person name="Magnuson J.K."/>
            <person name="Henrissat B."/>
            <person name="Mortensen U.H."/>
            <person name="Larsen T.O."/>
            <person name="Devries R.P."/>
            <person name="Grigoriev I.V."/>
            <person name="Machida M."/>
            <person name="Baker S.E."/>
            <person name="Andersen M.R."/>
        </authorList>
    </citation>
    <scope>NUCLEOTIDE SEQUENCE [LARGE SCALE GENOMIC DNA]</scope>
    <source>
        <strain evidence="1 2">CBS 117626</strain>
    </source>
</reference>
<accession>A0A5N6UME6</accession>
<evidence type="ECO:0000313" key="2">
    <source>
        <dbReference type="Proteomes" id="UP000326950"/>
    </source>
</evidence>
<evidence type="ECO:0000313" key="1">
    <source>
        <dbReference type="EMBL" id="KAE8159673.1"/>
    </source>
</evidence>
<proteinExistence type="predicted"/>
<dbReference type="AlphaFoldDB" id="A0A5N6UME6"/>
<dbReference type="EMBL" id="ML738670">
    <property type="protein sequence ID" value="KAE8159673.1"/>
    <property type="molecule type" value="Genomic_DNA"/>
</dbReference>
<gene>
    <name evidence="1" type="ORF">BDV40DRAFT_232439</name>
</gene>
<dbReference type="Proteomes" id="UP000326950">
    <property type="component" value="Unassembled WGS sequence"/>
</dbReference>
<sequence>MVLVAKSTAHRFRGLGDRRQVGRLKLASCLSGLLPHLIACHLYWHPADGRDQHQPKRSLVTELLHAVGFSAFLMRTDVDVVCALFLYNFLFPGPLPHSLSKVRVRVPPSVVSALPLLHFGFSLIFPTFLSY</sequence>